<evidence type="ECO:0000256" key="1">
    <source>
        <dbReference type="SAM" id="Phobius"/>
    </source>
</evidence>
<dbReference type="Proteomes" id="UP000808388">
    <property type="component" value="Unassembled WGS sequence"/>
</dbReference>
<keyword evidence="1" id="KW-0812">Transmembrane</keyword>
<dbReference type="AlphaFoldDB" id="A0A9D6QTX2"/>
<keyword evidence="1" id="KW-0472">Membrane</keyword>
<protein>
    <submittedName>
        <fullName evidence="2">Uncharacterized protein</fullName>
    </submittedName>
</protein>
<feature type="transmembrane region" description="Helical" evidence="1">
    <location>
        <begin position="6"/>
        <end position="25"/>
    </location>
</feature>
<comment type="caution">
    <text evidence="2">The sequence shown here is derived from an EMBL/GenBank/DDBJ whole genome shotgun (WGS) entry which is preliminary data.</text>
</comment>
<name>A0A9D6QTX2_9BACT</name>
<accession>A0A9D6QTX2</accession>
<gene>
    <name evidence="2" type="ORF">HY220_02500</name>
</gene>
<reference evidence="2" key="1">
    <citation type="submission" date="2020-07" db="EMBL/GenBank/DDBJ databases">
        <title>Huge and variable diversity of episymbiotic CPR bacteria and DPANN archaea in groundwater ecosystems.</title>
        <authorList>
            <person name="He C.Y."/>
            <person name="Keren R."/>
            <person name="Whittaker M."/>
            <person name="Farag I.F."/>
            <person name="Doudna J."/>
            <person name="Cate J.H.D."/>
            <person name="Banfield J.F."/>
        </authorList>
    </citation>
    <scope>NUCLEOTIDE SEQUENCE</scope>
    <source>
        <strain evidence="2">NC_groundwater_972_Pr1_S-0.2um_49_27</strain>
    </source>
</reference>
<organism evidence="2 3">
    <name type="scientific">Candidatus Sungiibacteriota bacterium</name>
    <dbReference type="NCBI Taxonomy" id="2750080"/>
    <lineage>
        <taxon>Bacteria</taxon>
        <taxon>Candidatus Sungiibacteriota</taxon>
    </lineage>
</organism>
<keyword evidence="1" id="KW-1133">Transmembrane helix</keyword>
<proteinExistence type="predicted"/>
<sequence>MRGLKGAIIQIILLIGGLALFWFFAPFQIMKNIHGYAAGITAGRTHLAVAGETRRDAYMNKQKLDARSDDVSRVSGTFFSPASPLDFIETLEKLGTATRAKVTIDPVQVIARPLPDIRVTILGDIRQALDFLRLVENASKLMEIESLNLNTSSGPLLDSGSGVLGAKIPARTNQAVNLIVVVRAITKN</sequence>
<evidence type="ECO:0000313" key="2">
    <source>
        <dbReference type="EMBL" id="MBI3627592.1"/>
    </source>
</evidence>
<evidence type="ECO:0000313" key="3">
    <source>
        <dbReference type="Proteomes" id="UP000808388"/>
    </source>
</evidence>
<dbReference type="EMBL" id="JACQCQ010000009">
    <property type="protein sequence ID" value="MBI3627592.1"/>
    <property type="molecule type" value="Genomic_DNA"/>
</dbReference>